<dbReference type="Gene3D" id="3.40.50.620">
    <property type="entry name" value="HUPs"/>
    <property type="match status" value="1"/>
</dbReference>
<accession>A0ABS5KP81</accession>
<evidence type="ECO:0000313" key="2">
    <source>
        <dbReference type="Proteomes" id="UP000730482"/>
    </source>
</evidence>
<dbReference type="RefSeq" id="WP_212009430.1">
    <property type="nucleotide sequence ID" value="NZ_JAAFYZ010000036.1"/>
</dbReference>
<name>A0ABS5KP81_9ACTN</name>
<proteinExistence type="predicted"/>
<dbReference type="EMBL" id="JAAFYZ010000036">
    <property type="protein sequence ID" value="MBS2547849.1"/>
    <property type="molecule type" value="Genomic_DNA"/>
</dbReference>
<organism evidence="1 2">
    <name type="scientific">Catenulispora pinistramenti</name>
    <dbReference type="NCBI Taxonomy" id="2705254"/>
    <lineage>
        <taxon>Bacteria</taxon>
        <taxon>Bacillati</taxon>
        <taxon>Actinomycetota</taxon>
        <taxon>Actinomycetes</taxon>
        <taxon>Catenulisporales</taxon>
        <taxon>Catenulisporaceae</taxon>
        <taxon>Catenulispora</taxon>
    </lineage>
</organism>
<dbReference type="SUPFAM" id="SSF52402">
    <property type="entry name" value="Adenine nucleotide alpha hydrolases-like"/>
    <property type="match status" value="1"/>
</dbReference>
<dbReference type="InterPro" id="IPR014729">
    <property type="entry name" value="Rossmann-like_a/b/a_fold"/>
</dbReference>
<dbReference type="Proteomes" id="UP000730482">
    <property type="component" value="Unassembled WGS sequence"/>
</dbReference>
<sequence>MSAAQFVDDDGTIVVHTDQHLCRRCVLPENFPDADFDGAGVCGYCRAEADRVDHSRAEVEAVLTGSRPHAASGDYDVVLLYSGGKDSSLALIRLVEEHGLRVLALTLDNGFLAQVTAANMRAVLDSVGADHIIVRPRRRVMHGVYRSALTSAFGPETVKYSTAACGSCIGMVFAAGMRTAASYGVPLLAGGWTPGQLTNAAFVSAGFLREVIERNLDPVRSTAPELSADLDTWTRDSGELPRGLVNPLYAIDYTEAGALAVLESHGWVAPKDTDSCSTNCRLNGLLIIDHIRKYGYHPYVYEMAHHVRIGAMARDEALHKLSNVNLRSSAVGAVAVELGIRSPLSVS</sequence>
<comment type="caution">
    <text evidence="1">The sequence shown here is derived from an EMBL/GenBank/DDBJ whole genome shotgun (WGS) entry which is preliminary data.</text>
</comment>
<protein>
    <submittedName>
        <fullName evidence="1">Uncharacterized protein</fullName>
    </submittedName>
</protein>
<gene>
    <name evidence="1" type="ORF">KGQ19_13335</name>
</gene>
<reference evidence="1 2" key="1">
    <citation type="submission" date="2020-02" db="EMBL/GenBank/DDBJ databases">
        <title>Acidophilic actinobacteria isolated from forest soil.</title>
        <authorList>
            <person name="Golinska P."/>
        </authorList>
    </citation>
    <scope>NUCLEOTIDE SEQUENCE [LARGE SCALE GENOMIC DNA]</scope>
    <source>
        <strain evidence="1 2">NL8</strain>
    </source>
</reference>
<keyword evidence="2" id="KW-1185">Reference proteome</keyword>
<evidence type="ECO:0000313" key="1">
    <source>
        <dbReference type="EMBL" id="MBS2547849.1"/>
    </source>
</evidence>